<dbReference type="GO" id="GO:0007165">
    <property type="term" value="P:signal transduction"/>
    <property type="evidence" value="ECO:0007669"/>
    <property type="project" value="InterPro"/>
</dbReference>
<organism evidence="4 5">
    <name type="scientific">Plectus sambesii</name>
    <dbReference type="NCBI Taxonomy" id="2011161"/>
    <lineage>
        <taxon>Eukaryota</taxon>
        <taxon>Metazoa</taxon>
        <taxon>Ecdysozoa</taxon>
        <taxon>Nematoda</taxon>
        <taxon>Chromadorea</taxon>
        <taxon>Plectida</taxon>
        <taxon>Plectina</taxon>
        <taxon>Plectoidea</taxon>
        <taxon>Plectidae</taxon>
        <taxon>Plectus</taxon>
    </lineage>
</organism>
<evidence type="ECO:0000313" key="5">
    <source>
        <dbReference type="WBParaSite" id="PSAMB.scaffold3322size18775.g21103.t1"/>
    </source>
</evidence>
<feature type="region of interest" description="Disordered" evidence="3">
    <location>
        <begin position="843"/>
        <end position="935"/>
    </location>
</feature>
<name>A0A914W5T5_9BILA</name>
<feature type="compositionally biased region" description="Polar residues" evidence="3">
    <location>
        <begin position="389"/>
        <end position="398"/>
    </location>
</feature>
<accession>A0A914W5T5</accession>
<dbReference type="AlphaFoldDB" id="A0A914W5T5"/>
<sequence>MASLPLSTSDLLSNSKKILDLAKLLLTKANRNALHLQQASEQLTVDVQNVQFHLNKIVSDFSLVLERHLQGDVSQTFSQFSSLFQAYEFLRDAFRILRSTHTDQHFISQLNGRFSYLLIDSMQNKLIYWLNSLVMQLGVNGNSQTLPMKTVLDIFHKCVDHIANGPLENWRREQKRSMLGIKVKPNEITETVQLLQLAQKGFKYLMRIWHQLYQAFAGSADLTLKSKTAADCKAELQHLLQSSFIIEWSMCGCGERKQHNRQTGNNAFCRTKFQPPAVISRGAAVDEDKVTVMPKLLAVSEEDCQKFGITFDLLFVRPADVDTTTVNEKEALSLRNGKKGASAAVIRGGRINGVNELKSEEAKFLADGSIGHSFTNLSLTFDGDKRSAPSDNSDNQPSPGGKGRTDKRRAETKYHMLVTAKVNFFGSDETVELKTISTPFMISVNAPQFSQVYRAMLWSILASAPDSVTFAEDENAFVIWGDMSEAIKWIFYTLTVSRELRDGEVDHIGYQIFKLNNTSYKGSEFIPSRLMKLTREDIHTNRPSDSNANAPRDNDAIFTFWEWFYSAIEMVDDRNNKILPTKMATTDPDKKDWRTMAGLFSQGVIFGFIGRDEVSRILNSLPFNAALLRISDHFCYGLTIACRRKSETSVNPVIELVPLNHQMLTSGLPQLLAKLTQLDGIEAIVSWNPHHGLLSVAKRDLIGPVGPTTRRNGVQEYGYSNPVISVVGNTQPQKSALSDDDLRNMALSLGPDNGAKLATMLRDLFLSSRNSPVVTPAPYNQTTFNQPDVPHLPSSPLNYAPPPPCQYQQSQQSNQYLDNYGNGQSSSSSGSFDTYRQQTEYQNIQNQSPSSSNNVPNNTQSYHPYQSGGYQTTNQWNNQAGQPGQSTIQNGYPGSTTLQSGYPGPSTIQNGYPGSSTIQNQPPNYPAQNGYQTRL</sequence>
<dbReference type="WBParaSite" id="PSAMB.scaffold3322size18775.g21103.t1">
    <property type="protein sequence ID" value="PSAMB.scaffold3322size18775.g21103.t1"/>
    <property type="gene ID" value="PSAMB.scaffold3322size18775.g21103"/>
</dbReference>
<dbReference type="SUPFAM" id="SSF55550">
    <property type="entry name" value="SH2 domain"/>
    <property type="match status" value="1"/>
</dbReference>
<dbReference type="Proteomes" id="UP000887566">
    <property type="component" value="Unplaced"/>
</dbReference>
<keyword evidence="4" id="KW-1185">Reference proteome</keyword>
<proteinExistence type="inferred from homology"/>
<feature type="compositionally biased region" description="Polar residues" evidence="3">
    <location>
        <begin position="776"/>
        <end position="786"/>
    </location>
</feature>
<dbReference type="PANTHER" id="PTHR11801">
    <property type="entry name" value="SIGNAL TRANSDUCER AND ACTIVATOR OF TRANSCRIPTION"/>
    <property type="match status" value="1"/>
</dbReference>
<dbReference type="Gene3D" id="1.10.238.10">
    <property type="entry name" value="EF-hand"/>
    <property type="match status" value="1"/>
</dbReference>
<comment type="similarity">
    <text evidence="1">Belongs to the transcription factor STAT family.</text>
</comment>
<feature type="region of interest" description="Disordered" evidence="3">
    <location>
        <begin position="382"/>
        <end position="409"/>
    </location>
</feature>
<reference evidence="5" key="1">
    <citation type="submission" date="2022-11" db="UniProtKB">
        <authorList>
            <consortium name="WormBaseParasite"/>
        </authorList>
    </citation>
    <scope>IDENTIFICATION</scope>
</reference>
<protein>
    <submittedName>
        <fullName evidence="5">Uncharacterized protein</fullName>
    </submittedName>
</protein>
<dbReference type="InterPro" id="IPR008967">
    <property type="entry name" value="p53-like_TF_DNA-bd_sf"/>
</dbReference>
<dbReference type="InterPro" id="IPR036860">
    <property type="entry name" value="SH2_dom_sf"/>
</dbReference>
<keyword evidence="2" id="KW-0727">SH2 domain</keyword>
<dbReference type="InterPro" id="IPR001217">
    <property type="entry name" value="STAT"/>
</dbReference>
<evidence type="ECO:0000256" key="1">
    <source>
        <dbReference type="ARBA" id="ARBA00005586"/>
    </source>
</evidence>
<feature type="region of interest" description="Disordered" evidence="3">
    <location>
        <begin position="776"/>
        <end position="811"/>
    </location>
</feature>
<evidence type="ECO:0000256" key="3">
    <source>
        <dbReference type="SAM" id="MobiDB-lite"/>
    </source>
</evidence>
<dbReference type="GO" id="GO:0003700">
    <property type="term" value="F:DNA-binding transcription factor activity"/>
    <property type="evidence" value="ECO:0007669"/>
    <property type="project" value="InterPro"/>
</dbReference>
<feature type="compositionally biased region" description="Low complexity" evidence="3">
    <location>
        <begin position="843"/>
        <end position="861"/>
    </location>
</feature>
<feature type="compositionally biased region" description="Polar residues" evidence="3">
    <location>
        <begin position="862"/>
        <end position="935"/>
    </location>
</feature>
<evidence type="ECO:0000256" key="2">
    <source>
        <dbReference type="ARBA" id="ARBA00022999"/>
    </source>
</evidence>
<dbReference type="SUPFAM" id="SSF49417">
    <property type="entry name" value="p53-like transcription factors"/>
    <property type="match status" value="1"/>
</dbReference>
<evidence type="ECO:0000313" key="4">
    <source>
        <dbReference type="Proteomes" id="UP000887566"/>
    </source>
</evidence>